<dbReference type="RefSeq" id="WP_119671701.1">
    <property type="nucleotide sequence ID" value="NZ_QXED01000016.1"/>
</dbReference>
<name>A0A418LWP6_9BACT</name>
<keyword evidence="1" id="KW-1133">Transmembrane helix</keyword>
<keyword evidence="1" id="KW-0812">Transmembrane</keyword>
<accession>A0A418LWP6</accession>
<evidence type="ECO:0000313" key="3">
    <source>
        <dbReference type="Proteomes" id="UP000283523"/>
    </source>
</evidence>
<dbReference type="EMBL" id="QXED01000016">
    <property type="protein sequence ID" value="RIV17735.1"/>
    <property type="molecule type" value="Genomic_DNA"/>
</dbReference>
<sequence>MKWVLFAGIALLFAAILFPKQTLVIAFITGGRFMAPEGSAILTQYWFGKGDTLQLNPEYISRSPVVRNALKGLQPGAVRRVTITVRDNLVHAFDCTPFAGSNHQLVDGLDEYVPRAGFLTFYMYFRSLLVFSRIIPSRFSRRIRG</sequence>
<evidence type="ECO:0000256" key="1">
    <source>
        <dbReference type="SAM" id="Phobius"/>
    </source>
</evidence>
<reference evidence="2 3" key="1">
    <citation type="submission" date="2018-08" db="EMBL/GenBank/DDBJ databases">
        <title>Fibrisoma montanum sp. nov., isolated from Danxia mountain soil.</title>
        <authorList>
            <person name="Huang Y."/>
        </authorList>
    </citation>
    <scope>NUCLEOTIDE SEQUENCE [LARGE SCALE GENOMIC DNA]</scope>
    <source>
        <strain evidence="2 3">HYT19</strain>
    </source>
</reference>
<comment type="caution">
    <text evidence="2">The sequence shown here is derived from an EMBL/GenBank/DDBJ whole genome shotgun (WGS) entry which is preliminary data.</text>
</comment>
<protein>
    <submittedName>
        <fullName evidence="2">Uncharacterized protein</fullName>
    </submittedName>
</protein>
<keyword evidence="1" id="KW-0472">Membrane</keyword>
<proteinExistence type="predicted"/>
<evidence type="ECO:0000313" key="2">
    <source>
        <dbReference type="EMBL" id="RIV17735.1"/>
    </source>
</evidence>
<organism evidence="2 3">
    <name type="scientific">Fibrisoma montanum</name>
    <dbReference type="NCBI Taxonomy" id="2305895"/>
    <lineage>
        <taxon>Bacteria</taxon>
        <taxon>Pseudomonadati</taxon>
        <taxon>Bacteroidota</taxon>
        <taxon>Cytophagia</taxon>
        <taxon>Cytophagales</taxon>
        <taxon>Spirosomataceae</taxon>
        <taxon>Fibrisoma</taxon>
    </lineage>
</organism>
<feature type="transmembrane region" description="Helical" evidence="1">
    <location>
        <begin position="116"/>
        <end position="135"/>
    </location>
</feature>
<keyword evidence="3" id="KW-1185">Reference proteome</keyword>
<dbReference type="AlphaFoldDB" id="A0A418LWP6"/>
<gene>
    <name evidence="2" type="ORF">DYU11_31330</name>
</gene>
<dbReference type="Proteomes" id="UP000283523">
    <property type="component" value="Unassembled WGS sequence"/>
</dbReference>